<reference evidence="2" key="1">
    <citation type="submission" date="2014-09" db="EMBL/GenBank/DDBJ databases">
        <authorList>
            <person name="Magalhaes I.L.F."/>
            <person name="Oliveira U."/>
            <person name="Santos F.R."/>
            <person name="Vidigal T.H.D.A."/>
            <person name="Brescovit A.D."/>
            <person name="Santos A.J."/>
        </authorList>
    </citation>
    <scope>NUCLEOTIDE SEQUENCE</scope>
    <source>
        <tissue evidence="2">Shoot tissue taken approximately 20 cm above the soil surface</tissue>
    </source>
</reference>
<name>A0A0A8Z4A6_ARUDO</name>
<protein>
    <submittedName>
        <fullName evidence="2">Uncharacterized protein</fullName>
    </submittedName>
</protein>
<dbReference type="AlphaFoldDB" id="A0A0A8Z4A6"/>
<keyword evidence="1" id="KW-0812">Transmembrane</keyword>
<organism evidence="2">
    <name type="scientific">Arundo donax</name>
    <name type="common">Giant reed</name>
    <name type="synonym">Donax arundinaceus</name>
    <dbReference type="NCBI Taxonomy" id="35708"/>
    <lineage>
        <taxon>Eukaryota</taxon>
        <taxon>Viridiplantae</taxon>
        <taxon>Streptophyta</taxon>
        <taxon>Embryophyta</taxon>
        <taxon>Tracheophyta</taxon>
        <taxon>Spermatophyta</taxon>
        <taxon>Magnoliopsida</taxon>
        <taxon>Liliopsida</taxon>
        <taxon>Poales</taxon>
        <taxon>Poaceae</taxon>
        <taxon>PACMAD clade</taxon>
        <taxon>Arundinoideae</taxon>
        <taxon>Arundineae</taxon>
        <taxon>Arundo</taxon>
    </lineage>
</organism>
<dbReference type="EMBL" id="GBRH01263676">
    <property type="protein sequence ID" value="JAD34219.1"/>
    <property type="molecule type" value="Transcribed_RNA"/>
</dbReference>
<accession>A0A0A8Z4A6</accession>
<keyword evidence="1" id="KW-0472">Membrane</keyword>
<feature type="transmembrane region" description="Helical" evidence="1">
    <location>
        <begin position="33"/>
        <end position="52"/>
    </location>
</feature>
<proteinExistence type="predicted"/>
<evidence type="ECO:0000256" key="1">
    <source>
        <dbReference type="SAM" id="Phobius"/>
    </source>
</evidence>
<reference evidence="2" key="2">
    <citation type="journal article" date="2015" name="Data Brief">
        <title>Shoot transcriptome of the giant reed, Arundo donax.</title>
        <authorList>
            <person name="Barrero R.A."/>
            <person name="Guerrero F.D."/>
            <person name="Moolhuijzen P."/>
            <person name="Goolsby J.A."/>
            <person name="Tidwell J."/>
            <person name="Bellgard S.E."/>
            <person name="Bellgard M.I."/>
        </authorList>
    </citation>
    <scope>NUCLEOTIDE SEQUENCE</scope>
    <source>
        <tissue evidence="2">Shoot tissue taken approximately 20 cm above the soil surface</tissue>
    </source>
</reference>
<evidence type="ECO:0000313" key="2">
    <source>
        <dbReference type="EMBL" id="JAD34219.1"/>
    </source>
</evidence>
<keyword evidence="1" id="KW-1133">Transmembrane helix</keyword>
<sequence>MVGIGRVCCSYHPLVYCCSNSIHRLSVHTTNIIFIRCFLKPMYSIFLFIFPLG</sequence>